<accession>A0A8W8KG97</accession>
<evidence type="ECO:0000313" key="1">
    <source>
        <dbReference type="EnsemblMetazoa" id="G23041.1:cds"/>
    </source>
</evidence>
<dbReference type="Proteomes" id="UP000005408">
    <property type="component" value="Unassembled WGS sequence"/>
</dbReference>
<organism evidence="1 2">
    <name type="scientific">Magallana gigas</name>
    <name type="common">Pacific oyster</name>
    <name type="synonym">Crassostrea gigas</name>
    <dbReference type="NCBI Taxonomy" id="29159"/>
    <lineage>
        <taxon>Eukaryota</taxon>
        <taxon>Metazoa</taxon>
        <taxon>Spiralia</taxon>
        <taxon>Lophotrochozoa</taxon>
        <taxon>Mollusca</taxon>
        <taxon>Bivalvia</taxon>
        <taxon>Autobranchia</taxon>
        <taxon>Pteriomorphia</taxon>
        <taxon>Ostreida</taxon>
        <taxon>Ostreoidea</taxon>
        <taxon>Ostreidae</taxon>
        <taxon>Magallana</taxon>
    </lineage>
</organism>
<keyword evidence="2" id="KW-1185">Reference proteome</keyword>
<reference evidence="1" key="1">
    <citation type="submission" date="2022-08" db="UniProtKB">
        <authorList>
            <consortium name="EnsemblMetazoa"/>
        </authorList>
    </citation>
    <scope>IDENTIFICATION</scope>
    <source>
        <strain evidence="1">05x7-T-G4-1.051#20</strain>
    </source>
</reference>
<evidence type="ECO:0000313" key="2">
    <source>
        <dbReference type="Proteomes" id="UP000005408"/>
    </source>
</evidence>
<dbReference type="AlphaFoldDB" id="A0A8W8KG97"/>
<name>A0A8W8KG97_MAGGI</name>
<sequence>MDENAEYKDVEEAIRAVRDIEIETNSQFVVARKTKTFNTNYFPDDLQKQRIWFSGNNNVVGPVIENIPFVVIGSCDLACIHGKPRKKEKQHQNVRIT</sequence>
<protein>
    <submittedName>
        <fullName evidence="1">Uncharacterized protein</fullName>
    </submittedName>
</protein>
<proteinExistence type="predicted"/>
<dbReference type="EnsemblMetazoa" id="G23041.1">
    <property type="protein sequence ID" value="G23041.1:cds"/>
    <property type="gene ID" value="G23041"/>
</dbReference>